<keyword evidence="4" id="KW-1185">Reference proteome</keyword>
<sequence length="1033" mass="105865">MSPAKFFRIVILVPFFLFQACIPSLSKGLMQSVSDFLQLRSLVNTGPYKISFTVSGLLGSGLTINLNSGVETLIVNADGNYEFTKTLTTGSNFDVSIKTQPSLPTQVCSVSGGMGVVGFGNVTSIVINCDPLRYTIGGTITGLDGITGLVLTNSVDGSTLSVALASGTFAFTQTYLDGTSYNVSVTTQPNHPVQNCVTTNGTGVLAGTNVTNISIACTSIAFPIEVTTVGLSSGTLTIRNNNSEFITINTNGLQRFPTNIVTNNSYSLQILSTPVGHQCTLSSTTGVVTGNIPITANCFSVLSIGPSNGGVLKPLESIRLQFSDEINAGSCTASTGTLLNTNNSLPIQYSVSTTNLTNDTLTVTPAATDSWMSGHRTLTLNCNSVGGYQLSSVVNILYLIPSNLRYVADTTGNDANDGLTPLTPKRNIKVAIDSFGGCPAGDCAVLVEGGSYDPAFVGGTIQLVSGISLYGGYVPGSNFGTWDPNSHSSVILMDTTPAGCAVATATSPCAAITGDATITSNVTISGFNIVGGPDTAPYMAGVFLDSTNNVRLINNTISAGYGISGTYGVFANNSNPYLILNNIDGGTCTTTTSCFAIGLSMASTTPISPIVLMNTISGGTSTINSANSKGIQFSGSSTITVSNIRGNEIKSKDLDTSVGSTSNSIAFEVTSGSSAGSNGTLAGNRLNAGKGNFSLGMRIQVASAIEIGSPTQGNIIISGNGVTNSHGIFLSAGGHVVRRNLINIGKAENATGNSLASGIYVTGGGTSTIENNTIEGGNAISSSSASLYGIKLNSPTATSRIAGNHIRLGTSTGTTTSTTTAGINLDTPSNVLIANNWIQNGPAQSSYNSFGIEVIASFSGLRIYHNSISGGATSVAGKGTPIFLRTPTNSTDIQNNILLLNNNISGNACIINSGPGAQTAIKYNVFHNCAEMVINNSLSYKEICPGGIPDTTVACSSPLGIVGNFGNNLKLDPKFVDDFGPVAVYTPTSATSCLITKSPNIILTDSYNGAGTRPGGDGAVSLGAVEYEFACTP</sequence>
<accession>A0A4R9IJF6</accession>
<dbReference type="EMBL" id="RQFM01000010">
    <property type="protein sequence ID" value="TGK88135.1"/>
    <property type="molecule type" value="Genomic_DNA"/>
</dbReference>
<reference evidence="3 4" key="2">
    <citation type="journal article" date="2019" name="PLoS Negl. Trop. Dis.">
        <title>Revisiting the worldwide diversity of Leptospira species in the environment.</title>
        <authorList>
            <person name="Vincent A.T."/>
            <person name="Schiettekatte O."/>
            <person name="Bourhy P."/>
            <person name="Veyrier F.J."/>
            <person name="Picardeau M."/>
        </authorList>
    </citation>
    <scope>NUCLEOTIDE SEQUENCE [LARGE SCALE GENOMIC DNA]</scope>
    <source>
        <strain evidence="1 3">201800280</strain>
        <strain evidence="4">201800281</strain>
    </source>
</reference>
<dbReference type="InterPro" id="IPR011050">
    <property type="entry name" value="Pectin_lyase_fold/virulence"/>
</dbReference>
<gene>
    <name evidence="1" type="ORF">EHQ23_04620</name>
    <name evidence="2" type="ORF">EHQ26_17145</name>
</gene>
<dbReference type="InterPro" id="IPR006626">
    <property type="entry name" value="PbH1"/>
</dbReference>
<evidence type="ECO:0000313" key="3">
    <source>
        <dbReference type="Proteomes" id="UP000297394"/>
    </source>
</evidence>
<dbReference type="Proteomes" id="UP000297918">
    <property type="component" value="Unassembled WGS sequence"/>
</dbReference>
<dbReference type="OrthoDB" id="313214at2"/>
<dbReference type="RefSeq" id="WP_135746741.1">
    <property type="nucleotide sequence ID" value="NZ_RQFL01000031.1"/>
</dbReference>
<name>A0A4R9IJF6_9LEPT</name>
<organism evidence="1 3">
    <name type="scientific">Leptospira bourretii</name>
    <dbReference type="NCBI Taxonomy" id="2484962"/>
    <lineage>
        <taxon>Bacteria</taxon>
        <taxon>Pseudomonadati</taxon>
        <taxon>Spirochaetota</taxon>
        <taxon>Spirochaetia</taxon>
        <taxon>Leptospirales</taxon>
        <taxon>Leptospiraceae</taxon>
        <taxon>Leptospira</taxon>
    </lineage>
</organism>
<dbReference type="InterPro" id="IPR012334">
    <property type="entry name" value="Pectin_lyas_fold"/>
</dbReference>
<proteinExistence type="predicted"/>
<dbReference type="Gene3D" id="2.160.20.10">
    <property type="entry name" value="Single-stranded right-handed beta-helix, Pectin lyase-like"/>
    <property type="match status" value="1"/>
</dbReference>
<dbReference type="SUPFAM" id="SSF51126">
    <property type="entry name" value="Pectin lyase-like"/>
    <property type="match status" value="2"/>
</dbReference>
<protein>
    <submittedName>
        <fullName evidence="1">Uncharacterized protein</fullName>
    </submittedName>
</protein>
<dbReference type="PROSITE" id="PS51257">
    <property type="entry name" value="PROKAR_LIPOPROTEIN"/>
    <property type="match status" value="1"/>
</dbReference>
<evidence type="ECO:0000313" key="2">
    <source>
        <dbReference type="EMBL" id="TGK88785.1"/>
    </source>
</evidence>
<evidence type="ECO:0000313" key="4">
    <source>
        <dbReference type="Proteomes" id="UP000297918"/>
    </source>
</evidence>
<dbReference type="Proteomes" id="UP000297394">
    <property type="component" value="Unassembled WGS sequence"/>
</dbReference>
<comment type="caution">
    <text evidence="1">The sequence shown here is derived from an EMBL/GenBank/DDBJ whole genome shotgun (WGS) entry which is preliminary data.</text>
</comment>
<dbReference type="AlphaFoldDB" id="A0A4R9IJF6"/>
<dbReference type="EMBL" id="RQFL01000031">
    <property type="protein sequence ID" value="TGK88785.1"/>
    <property type="molecule type" value="Genomic_DNA"/>
</dbReference>
<reference evidence="2" key="1">
    <citation type="submission" date="2018-10" db="EMBL/GenBank/DDBJ databases">
        <authorList>
            <person name="Vincent A.T."/>
            <person name="Schiettekatte O."/>
            <person name="Bourhy P."/>
            <person name="Veyrier F.J."/>
            <person name="Picardeau M."/>
        </authorList>
    </citation>
    <scope>NUCLEOTIDE SEQUENCE</scope>
    <source>
        <strain evidence="2">201800281</strain>
    </source>
</reference>
<evidence type="ECO:0000313" key="1">
    <source>
        <dbReference type="EMBL" id="TGK88135.1"/>
    </source>
</evidence>
<dbReference type="SMART" id="SM00710">
    <property type="entry name" value="PbH1"/>
    <property type="match status" value="7"/>
</dbReference>